<keyword evidence="1" id="KW-0812">Transmembrane</keyword>
<dbReference type="AlphaFoldDB" id="A0A914X5C7"/>
<keyword evidence="2" id="KW-1185">Reference proteome</keyword>
<dbReference type="Gene3D" id="1.20.1070.10">
    <property type="entry name" value="Rhodopsin 7-helix transmembrane proteins"/>
    <property type="match status" value="1"/>
</dbReference>
<organism evidence="2 3">
    <name type="scientific">Plectus sambesii</name>
    <dbReference type="NCBI Taxonomy" id="2011161"/>
    <lineage>
        <taxon>Eukaryota</taxon>
        <taxon>Metazoa</taxon>
        <taxon>Ecdysozoa</taxon>
        <taxon>Nematoda</taxon>
        <taxon>Chromadorea</taxon>
        <taxon>Plectida</taxon>
        <taxon>Plectina</taxon>
        <taxon>Plectoidea</taxon>
        <taxon>Plectidae</taxon>
        <taxon>Plectus</taxon>
    </lineage>
</organism>
<protein>
    <submittedName>
        <fullName evidence="3">G-protein coupled receptors family 1 profile domain-containing protein</fullName>
    </submittedName>
</protein>
<accession>A0A914X5C7</accession>
<feature type="transmembrane region" description="Helical" evidence="1">
    <location>
        <begin position="64"/>
        <end position="88"/>
    </location>
</feature>
<proteinExistence type="predicted"/>
<dbReference type="Proteomes" id="UP000887566">
    <property type="component" value="Unplaced"/>
</dbReference>
<dbReference type="WBParaSite" id="PSAMB.scaffold676size44055.g8071.t1">
    <property type="protein sequence ID" value="PSAMB.scaffold676size44055.g8071.t1"/>
    <property type="gene ID" value="PSAMB.scaffold676size44055.g8071"/>
</dbReference>
<feature type="transmembrane region" description="Helical" evidence="1">
    <location>
        <begin position="28"/>
        <end position="52"/>
    </location>
</feature>
<sequence>MDSNTTSTFSSVVTDKDLASGFLVNQSWYYMGLIWIPSVIFGLTANILVIFLGRHAQSLGNFCFAISAVAFVNTLHLLARLFILVYYYSHLWLSLKMSLIECSIVGNIFDQYVGYYIVFYIPILALYRYIFLCIKNGPLFLSKKRNVGLIIVIAAVIPTVYVFGKLYGMIVERKVEPEDMCPYKYDDNLCSFWCDRLYNYGVLASYSLSLLLCVLLCVHLYRLFRKVQGNNQGQRRTLRDEVRILIGVILHMLVPLSLTILVRGKLLLRVIGYEITVDSNIAHAVYNYNPLCDAILTILSVNPYRRAFVRLAHLSGSESANSHRPEYGANGIRMAAIHVTPVT</sequence>
<evidence type="ECO:0000256" key="1">
    <source>
        <dbReference type="SAM" id="Phobius"/>
    </source>
</evidence>
<keyword evidence="1" id="KW-1133">Transmembrane helix</keyword>
<feature type="transmembrane region" description="Helical" evidence="1">
    <location>
        <begin position="242"/>
        <end position="262"/>
    </location>
</feature>
<keyword evidence="1" id="KW-0472">Membrane</keyword>
<evidence type="ECO:0000313" key="2">
    <source>
        <dbReference type="Proteomes" id="UP000887566"/>
    </source>
</evidence>
<dbReference type="SUPFAM" id="SSF81321">
    <property type="entry name" value="Family A G protein-coupled receptor-like"/>
    <property type="match status" value="1"/>
</dbReference>
<name>A0A914X5C7_9BILA</name>
<feature type="transmembrane region" description="Helical" evidence="1">
    <location>
        <begin position="113"/>
        <end position="134"/>
    </location>
</feature>
<feature type="transmembrane region" description="Helical" evidence="1">
    <location>
        <begin position="146"/>
        <end position="164"/>
    </location>
</feature>
<feature type="transmembrane region" description="Helical" evidence="1">
    <location>
        <begin position="197"/>
        <end position="221"/>
    </location>
</feature>
<reference evidence="3" key="1">
    <citation type="submission" date="2022-11" db="UniProtKB">
        <authorList>
            <consortium name="WormBaseParasite"/>
        </authorList>
    </citation>
    <scope>IDENTIFICATION</scope>
</reference>
<evidence type="ECO:0000313" key="3">
    <source>
        <dbReference type="WBParaSite" id="PSAMB.scaffold676size44055.g8071.t1"/>
    </source>
</evidence>